<dbReference type="PRINTS" id="PR00169">
    <property type="entry name" value="KCHANNEL"/>
</dbReference>
<dbReference type="Proteomes" id="UP000663852">
    <property type="component" value="Unassembled WGS sequence"/>
</dbReference>
<keyword evidence="4 12" id="KW-0812">Transmembrane</keyword>
<feature type="domain" description="BTB" evidence="13">
    <location>
        <begin position="65"/>
        <end position="167"/>
    </location>
</feature>
<evidence type="ECO:0000259" key="13">
    <source>
        <dbReference type="SMART" id="SM00225"/>
    </source>
</evidence>
<evidence type="ECO:0000256" key="6">
    <source>
        <dbReference type="ARBA" id="ARBA00022882"/>
    </source>
</evidence>
<reference evidence="14" key="1">
    <citation type="submission" date="2021-02" db="EMBL/GenBank/DDBJ databases">
        <authorList>
            <person name="Nowell W R."/>
        </authorList>
    </citation>
    <scope>NUCLEOTIDE SEQUENCE</scope>
</reference>
<evidence type="ECO:0000256" key="9">
    <source>
        <dbReference type="ARBA" id="ARBA00023065"/>
    </source>
</evidence>
<evidence type="ECO:0000256" key="1">
    <source>
        <dbReference type="ARBA" id="ARBA00004141"/>
    </source>
</evidence>
<evidence type="ECO:0000256" key="11">
    <source>
        <dbReference type="ARBA" id="ARBA00023303"/>
    </source>
</evidence>
<keyword evidence="2" id="KW-0813">Transport</keyword>
<sequence>MYSSRPPLAYMIYVSRTAHPFLNIIVLFLFDTCLKREYSDVVLQFGKLKRENHGVVDSRVSEKSSIVRINVGGCQFEIHLSSLNAFPESLLGDENKRKIFWNTDRQEYFFGRHRACFEAILYYYQSNGRLRRPDHVPLDIFLEEIRYFQLGPKALAQVVESENLREIKPKIMPNERWRRLIWQHLQYPASSILARGIYIISMAITLLSSITLAIETLPSIKTDLLGLCFSGTNLNGSSTYQFVAGCPRIFSTMPYFTIESICVSYFTIEFFLRLISTPSYKDFFLSFMTWVDILAIAPYYCIVPLLATSTSKGVNLTVVHIFRLLRALRTLRLLTIVRELRSMRVLGRALKESMFDLAGAAISITTIAFLFGSAAYLAEEKDNANYSSIPAATYWGIITMSTVGYGDISPMTWLGRIIACMCAVFGTATMGMVISVLGESYQRVYKQQTYDPNEQEPLLVDWDRMSNVEEEKEQNMAKNLATRSKLNFSISSNDGNIDDHLANLIIKHLNEKVIEIQEIIRKDIYLQMIDNDNQKPADSSVNTSLRYFRL</sequence>
<evidence type="ECO:0000256" key="4">
    <source>
        <dbReference type="ARBA" id="ARBA00022692"/>
    </source>
</evidence>
<dbReference type="OrthoDB" id="415460at2759"/>
<evidence type="ECO:0000256" key="8">
    <source>
        <dbReference type="ARBA" id="ARBA00022989"/>
    </source>
</evidence>
<dbReference type="InterPro" id="IPR003131">
    <property type="entry name" value="T1-type_BTB"/>
</dbReference>
<dbReference type="SUPFAM" id="SSF81324">
    <property type="entry name" value="Voltage-gated potassium channels"/>
    <property type="match status" value="1"/>
</dbReference>
<gene>
    <name evidence="14" type="ORF">EDS130_LOCUS35677</name>
</gene>
<keyword evidence="8 12" id="KW-1133">Transmembrane helix</keyword>
<keyword evidence="9" id="KW-0406">Ion transport</keyword>
<dbReference type="Pfam" id="PF00520">
    <property type="entry name" value="Ion_trans"/>
    <property type="match status" value="1"/>
</dbReference>
<keyword evidence="11" id="KW-0407">Ion channel</keyword>
<keyword evidence="5" id="KW-0631">Potassium channel</keyword>
<dbReference type="GO" id="GO:0008076">
    <property type="term" value="C:voltage-gated potassium channel complex"/>
    <property type="evidence" value="ECO:0007669"/>
    <property type="project" value="InterPro"/>
</dbReference>
<dbReference type="GO" id="GO:0001508">
    <property type="term" value="P:action potential"/>
    <property type="evidence" value="ECO:0007669"/>
    <property type="project" value="TreeGrafter"/>
</dbReference>
<evidence type="ECO:0000256" key="3">
    <source>
        <dbReference type="ARBA" id="ARBA00022538"/>
    </source>
</evidence>
<dbReference type="GO" id="GO:0005251">
    <property type="term" value="F:delayed rectifier potassium channel activity"/>
    <property type="evidence" value="ECO:0007669"/>
    <property type="project" value="TreeGrafter"/>
</dbReference>
<feature type="transmembrane region" description="Helical" evidence="12">
    <location>
        <begin position="253"/>
        <end position="272"/>
    </location>
</feature>
<dbReference type="InterPro" id="IPR011333">
    <property type="entry name" value="SKP1/BTB/POZ_sf"/>
</dbReference>
<dbReference type="Gene3D" id="1.10.287.70">
    <property type="match status" value="1"/>
</dbReference>
<keyword evidence="10 12" id="KW-0472">Membrane</keyword>
<dbReference type="GO" id="GO:0051260">
    <property type="term" value="P:protein homooligomerization"/>
    <property type="evidence" value="ECO:0007669"/>
    <property type="project" value="InterPro"/>
</dbReference>
<dbReference type="SUPFAM" id="SSF54695">
    <property type="entry name" value="POZ domain"/>
    <property type="match status" value="1"/>
</dbReference>
<dbReference type="Gene3D" id="1.20.120.350">
    <property type="entry name" value="Voltage-gated potassium channels. Chain C"/>
    <property type="match status" value="1"/>
</dbReference>
<organism evidence="14 15">
    <name type="scientific">Adineta ricciae</name>
    <name type="common">Rotifer</name>
    <dbReference type="NCBI Taxonomy" id="249248"/>
    <lineage>
        <taxon>Eukaryota</taxon>
        <taxon>Metazoa</taxon>
        <taxon>Spiralia</taxon>
        <taxon>Gnathifera</taxon>
        <taxon>Rotifera</taxon>
        <taxon>Eurotatoria</taxon>
        <taxon>Bdelloidea</taxon>
        <taxon>Adinetida</taxon>
        <taxon>Adinetidae</taxon>
        <taxon>Adineta</taxon>
    </lineage>
</organism>
<name>A0A815KVG3_ADIRI</name>
<comment type="subcellular location">
    <subcellularLocation>
        <location evidence="1">Membrane</location>
        <topology evidence="1">Multi-pass membrane protein</topology>
    </subcellularLocation>
</comment>
<evidence type="ECO:0000313" key="15">
    <source>
        <dbReference type="Proteomes" id="UP000663852"/>
    </source>
</evidence>
<feature type="transmembrane region" description="Helical" evidence="12">
    <location>
        <begin position="413"/>
        <end position="437"/>
    </location>
</feature>
<dbReference type="PANTHER" id="PTHR11537">
    <property type="entry name" value="VOLTAGE-GATED POTASSIUM CHANNEL"/>
    <property type="match status" value="1"/>
</dbReference>
<keyword evidence="7" id="KW-0630">Potassium</keyword>
<keyword evidence="6" id="KW-0851">Voltage-gated channel</keyword>
<dbReference type="EMBL" id="CAJNOJ010000317">
    <property type="protein sequence ID" value="CAF1394852.1"/>
    <property type="molecule type" value="Genomic_DNA"/>
</dbReference>
<dbReference type="InterPro" id="IPR005821">
    <property type="entry name" value="Ion_trans_dom"/>
</dbReference>
<evidence type="ECO:0000256" key="12">
    <source>
        <dbReference type="SAM" id="Phobius"/>
    </source>
</evidence>
<protein>
    <recommendedName>
        <fullName evidence="13">BTB domain-containing protein</fullName>
    </recommendedName>
</protein>
<proteinExistence type="predicted"/>
<accession>A0A815KVG3</accession>
<dbReference type="PRINTS" id="PR01496">
    <property type="entry name" value="SHAKERCHANEL"/>
</dbReference>
<dbReference type="PANTHER" id="PTHR11537:SF113">
    <property type="entry name" value="POTASSIUM VOLTAGE-GATED CHANNEL PROTEIN SHAKER"/>
    <property type="match status" value="1"/>
</dbReference>
<evidence type="ECO:0000256" key="2">
    <source>
        <dbReference type="ARBA" id="ARBA00022448"/>
    </source>
</evidence>
<dbReference type="SMART" id="SM00225">
    <property type="entry name" value="BTB"/>
    <property type="match status" value="1"/>
</dbReference>
<dbReference type="AlphaFoldDB" id="A0A815KVG3"/>
<dbReference type="Pfam" id="PF02214">
    <property type="entry name" value="BTB_2"/>
    <property type="match status" value="1"/>
</dbReference>
<evidence type="ECO:0000256" key="7">
    <source>
        <dbReference type="ARBA" id="ARBA00022958"/>
    </source>
</evidence>
<dbReference type="InterPro" id="IPR028325">
    <property type="entry name" value="VG_K_chnl"/>
</dbReference>
<feature type="transmembrane region" description="Helical" evidence="12">
    <location>
        <begin position="12"/>
        <end position="30"/>
    </location>
</feature>
<feature type="transmembrane region" description="Helical" evidence="12">
    <location>
        <begin position="355"/>
        <end position="378"/>
    </location>
</feature>
<feature type="transmembrane region" description="Helical" evidence="12">
    <location>
        <begin position="284"/>
        <end position="307"/>
    </location>
</feature>
<evidence type="ECO:0000256" key="5">
    <source>
        <dbReference type="ARBA" id="ARBA00022826"/>
    </source>
</evidence>
<evidence type="ECO:0000313" key="14">
    <source>
        <dbReference type="EMBL" id="CAF1394852.1"/>
    </source>
</evidence>
<comment type="caution">
    <text evidence="14">The sequence shown here is derived from an EMBL/GenBank/DDBJ whole genome shotgun (WGS) entry which is preliminary data.</text>
</comment>
<evidence type="ECO:0000256" key="10">
    <source>
        <dbReference type="ARBA" id="ARBA00023136"/>
    </source>
</evidence>
<dbReference type="InterPro" id="IPR000210">
    <property type="entry name" value="BTB/POZ_dom"/>
</dbReference>
<dbReference type="InterPro" id="IPR027359">
    <property type="entry name" value="Volt_channel_dom_sf"/>
</dbReference>
<feature type="transmembrane region" description="Helical" evidence="12">
    <location>
        <begin position="192"/>
        <end position="214"/>
    </location>
</feature>
<keyword evidence="3" id="KW-0633">Potassium transport</keyword>
<dbReference type="InterPro" id="IPR003972">
    <property type="entry name" value="K_chnl_volt-dep_Kv1"/>
</dbReference>
<dbReference type="Gene3D" id="3.30.710.10">
    <property type="entry name" value="Potassium Channel Kv1.1, Chain A"/>
    <property type="match status" value="1"/>
</dbReference>